<dbReference type="STRING" id="1484693.RS694_18235"/>
<gene>
    <name evidence="1" type="ORF">RS694_18235</name>
</gene>
<proteinExistence type="predicted"/>
<accession>A0A1P8KE26</accession>
<dbReference type="RefSeq" id="WP_029708298.1">
    <property type="nucleotide sequence ID" value="NZ_CP019239.1"/>
</dbReference>
<evidence type="ECO:0000313" key="2">
    <source>
        <dbReference type="Proteomes" id="UP000186110"/>
    </source>
</evidence>
<dbReference type="AlphaFoldDB" id="A0A1P8KE26"/>
<sequence length="63" mass="6542">MNIDANTQQLVTTLILQAATAFDEGKSRADVVVFLIQQGATPEVAEAVATKAEAVSLGRAGKL</sequence>
<dbReference type="Proteomes" id="UP000186110">
    <property type="component" value="Chromosome"/>
</dbReference>
<name>A0A1P8KE26_9BURK</name>
<organism evidence="1 2">
    <name type="scientific">Rhodoferax saidenbachensis</name>
    <dbReference type="NCBI Taxonomy" id="1484693"/>
    <lineage>
        <taxon>Bacteria</taxon>
        <taxon>Pseudomonadati</taxon>
        <taxon>Pseudomonadota</taxon>
        <taxon>Betaproteobacteria</taxon>
        <taxon>Burkholderiales</taxon>
        <taxon>Comamonadaceae</taxon>
        <taxon>Rhodoferax</taxon>
    </lineage>
</organism>
<dbReference type="KEGG" id="rsb:RS694_18235"/>
<protein>
    <submittedName>
        <fullName evidence="1">Uncharacterized protein</fullName>
    </submittedName>
</protein>
<keyword evidence="2" id="KW-1185">Reference proteome</keyword>
<evidence type="ECO:0000313" key="1">
    <source>
        <dbReference type="EMBL" id="APW44273.1"/>
    </source>
</evidence>
<dbReference type="EMBL" id="CP019239">
    <property type="protein sequence ID" value="APW44273.1"/>
    <property type="molecule type" value="Genomic_DNA"/>
</dbReference>
<reference evidence="1 2" key="1">
    <citation type="submission" date="2017-01" db="EMBL/GenBank/DDBJ databases">
        <authorList>
            <person name="Mah S.A."/>
            <person name="Swanson W.J."/>
            <person name="Moy G.W."/>
            <person name="Vacquier V.D."/>
        </authorList>
    </citation>
    <scope>NUCLEOTIDE SEQUENCE [LARGE SCALE GENOMIC DNA]</scope>
    <source>
        <strain evidence="1 2">DSM 22694</strain>
    </source>
</reference>